<proteinExistence type="predicted"/>
<name>A0A3Q9FBY2_9BURK</name>
<evidence type="ECO:0008006" key="3">
    <source>
        <dbReference type="Google" id="ProtNLM"/>
    </source>
</evidence>
<evidence type="ECO:0000313" key="1">
    <source>
        <dbReference type="EMBL" id="AZQ53811.1"/>
    </source>
</evidence>
<dbReference type="AlphaFoldDB" id="A0A3Q9FBY2"/>
<dbReference type="RefSeq" id="WP_126366099.1">
    <property type="nucleotide sequence ID" value="NZ_CP034546.1"/>
</dbReference>
<reference evidence="1 2" key="1">
    <citation type="submission" date="2018-12" db="EMBL/GenBank/DDBJ databases">
        <title>Cadmium resistance mechanism in endophytic bacteria Burkholderia cenocepacia YG-3.</title>
        <authorList>
            <person name="Zhang X."/>
            <person name="Wang X."/>
            <person name="Zhu Y."/>
        </authorList>
    </citation>
    <scope>NUCLEOTIDE SEQUENCE [LARGE SCALE GENOMIC DNA]</scope>
    <source>
        <strain evidence="1 2">YG-3</strain>
    </source>
</reference>
<organism evidence="1 2">
    <name type="scientific">Burkholderia cenocepacia</name>
    <dbReference type="NCBI Taxonomy" id="95486"/>
    <lineage>
        <taxon>Bacteria</taxon>
        <taxon>Pseudomonadati</taxon>
        <taxon>Pseudomonadota</taxon>
        <taxon>Betaproteobacteria</taxon>
        <taxon>Burkholderiales</taxon>
        <taxon>Burkholderiaceae</taxon>
        <taxon>Burkholderia</taxon>
        <taxon>Burkholderia cepacia complex</taxon>
    </lineage>
</organism>
<dbReference type="Proteomes" id="UP000277191">
    <property type="component" value="Chromosome 2"/>
</dbReference>
<protein>
    <recommendedName>
        <fullName evidence="3">PIN domain-containing protein</fullName>
    </recommendedName>
</protein>
<dbReference type="Pfam" id="PF19689">
    <property type="entry name" value="DUF6190"/>
    <property type="match status" value="1"/>
</dbReference>
<evidence type="ECO:0000313" key="2">
    <source>
        <dbReference type="Proteomes" id="UP000277191"/>
    </source>
</evidence>
<dbReference type="EMBL" id="CP034546">
    <property type="protein sequence ID" value="AZQ53811.1"/>
    <property type="molecule type" value="Genomic_DNA"/>
</dbReference>
<sequence>MTRPPLFIDASFFLGMHDGNESRRLKSLSYFSRNLSAQPRMNYEQIGICDAVIWTQRREVQDLYYPFMDRLHTDMAIQRSGYTYHEIDTALSDPQLRSLAPERALLAAQVIRSQGSLATHDPVLLELDCLRGRIWIASTEVDRPVSFPPELQALYEASRAFVHHDEDSIHGN</sequence>
<dbReference type="InterPro" id="IPR045685">
    <property type="entry name" value="DUF6190"/>
</dbReference>
<accession>A0A3Q9FBY2</accession>
<gene>
    <name evidence="1" type="ORF">D5R55_23210</name>
</gene>